<evidence type="ECO:0000256" key="1">
    <source>
        <dbReference type="SAM" id="Phobius"/>
    </source>
</evidence>
<dbReference type="RefSeq" id="WP_008991524.1">
    <property type="nucleotide sequence ID" value="NZ_AMSG01000009.1"/>
</dbReference>
<feature type="transmembrane region" description="Helical" evidence="1">
    <location>
        <begin position="21"/>
        <end position="41"/>
    </location>
</feature>
<sequence length="101" mass="11527">MPANKKYLTTSPWERIAKITAGFIGGYMVSVSFHLALAVWLDHVNVIITMTYNGFILWAVLMILAFLAKNPWKLWGLYLLLTAVFYLALHFGKIYHPIIPS</sequence>
<dbReference type="STRING" id="555500.I215_08346"/>
<organism evidence="2 3">
    <name type="scientific">Galbibacter marinus</name>
    <dbReference type="NCBI Taxonomy" id="555500"/>
    <lineage>
        <taxon>Bacteria</taxon>
        <taxon>Pseudomonadati</taxon>
        <taxon>Bacteroidota</taxon>
        <taxon>Flavobacteriia</taxon>
        <taxon>Flavobacteriales</taxon>
        <taxon>Flavobacteriaceae</taxon>
        <taxon>Galbibacter</taxon>
    </lineage>
</organism>
<accession>K2PRS5</accession>
<keyword evidence="1" id="KW-0472">Membrane</keyword>
<name>K2PRS5_9FLAO</name>
<keyword evidence="1" id="KW-0812">Transmembrane</keyword>
<dbReference type="eggNOG" id="ENOG5032VCI">
    <property type="taxonomic scope" value="Bacteria"/>
</dbReference>
<dbReference type="AlphaFoldDB" id="K2PRS5"/>
<keyword evidence="1" id="KW-1133">Transmembrane helix</keyword>
<evidence type="ECO:0000313" key="3">
    <source>
        <dbReference type="Proteomes" id="UP000007364"/>
    </source>
</evidence>
<proteinExistence type="predicted"/>
<comment type="caution">
    <text evidence="2">The sequence shown here is derived from an EMBL/GenBank/DDBJ whole genome shotgun (WGS) entry which is preliminary data.</text>
</comment>
<feature type="transmembrane region" description="Helical" evidence="1">
    <location>
        <begin position="47"/>
        <end position="68"/>
    </location>
</feature>
<dbReference type="Proteomes" id="UP000007364">
    <property type="component" value="Unassembled WGS sequence"/>
</dbReference>
<dbReference type="PATRIC" id="fig|555500.3.peg.1730"/>
<dbReference type="EMBL" id="AMSG01000009">
    <property type="protein sequence ID" value="EKF55240.1"/>
    <property type="molecule type" value="Genomic_DNA"/>
</dbReference>
<keyword evidence="3" id="KW-1185">Reference proteome</keyword>
<evidence type="ECO:0000313" key="2">
    <source>
        <dbReference type="EMBL" id="EKF55240.1"/>
    </source>
</evidence>
<protein>
    <submittedName>
        <fullName evidence="2">Uncharacterized protein</fullName>
    </submittedName>
</protein>
<gene>
    <name evidence="2" type="ORF">I215_08346</name>
</gene>
<dbReference type="OrthoDB" id="711014at2"/>
<feature type="transmembrane region" description="Helical" evidence="1">
    <location>
        <begin position="75"/>
        <end position="95"/>
    </location>
</feature>
<reference evidence="2 3" key="1">
    <citation type="journal article" date="2012" name="J. Bacteriol.">
        <title>Genome Sequence of Galbibacter marinum Type Strain ck-I2-15.</title>
        <authorList>
            <person name="Lai Q."/>
            <person name="Li C."/>
            <person name="Shao Z."/>
        </authorList>
    </citation>
    <scope>NUCLEOTIDE SEQUENCE [LARGE SCALE GENOMIC DNA]</scope>
    <source>
        <strain evidence="3">ck-I2-15</strain>
    </source>
</reference>